<dbReference type="Pfam" id="PF07963">
    <property type="entry name" value="N_methyl"/>
    <property type="match status" value="1"/>
</dbReference>
<dbReference type="SUPFAM" id="SSF54523">
    <property type="entry name" value="Pili subunits"/>
    <property type="match status" value="1"/>
</dbReference>
<feature type="non-terminal residue" evidence="1">
    <location>
        <position position="36"/>
    </location>
</feature>
<dbReference type="AlphaFoldDB" id="A0A6L5WMB2"/>
<reference evidence="1 2" key="1">
    <citation type="submission" date="2019-09" db="EMBL/GenBank/DDBJ databases">
        <authorList>
            <person name="Silva M."/>
            <person name="Pereira G."/>
            <person name="Lopes-Da-Costa L."/>
            <person name="Silva E."/>
        </authorList>
    </citation>
    <scope>NUCLEOTIDE SEQUENCE [LARGE SCALE GENOMIC DNA]</scope>
    <source>
        <strain evidence="1 2">FMV-PI01</strain>
    </source>
</reference>
<reference evidence="1 2" key="2">
    <citation type="submission" date="2020-03" db="EMBL/GenBank/DDBJ databases">
        <title>Campylobacter portucalensis sp. nov., a new species of Campylobacter isolated from the reproductive tract of bulls.</title>
        <authorList>
            <person name="Silva M.F."/>
            <person name="Pereira G."/>
            <person name="Carneiro C."/>
            <person name="Hemphill A."/>
            <person name="Mateus L."/>
            <person name="Lopes-Da-Costa L."/>
            <person name="Silva E."/>
        </authorList>
    </citation>
    <scope>NUCLEOTIDE SEQUENCE [LARGE SCALE GENOMIC DNA]</scope>
    <source>
        <strain evidence="1 2">FMV-PI01</strain>
    </source>
</reference>
<dbReference type="NCBIfam" id="TIGR02532">
    <property type="entry name" value="IV_pilin_GFxxxE"/>
    <property type="match status" value="1"/>
</dbReference>
<evidence type="ECO:0000313" key="1">
    <source>
        <dbReference type="EMBL" id="MSN97145.1"/>
    </source>
</evidence>
<dbReference type="RefSeq" id="WP_133147246.1">
    <property type="nucleotide sequence ID" value="NZ_VWSJ01000041.1"/>
</dbReference>
<name>A0A6L5WMB2_9BACT</name>
<keyword evidence="2" id="KW-1185">Reference proteome</keyword>
<dbReference type="Proteomes" id="UP000476338">
    <property type="component" value="Unassembled WGS sequence"/>
</dbReference>
<dbReference type="InterPro" id="IPR045584">
    <property type="entry name" value="Pilin-like"/>
</dbReference>
<comment type="caution">
    <text evidence="1">The sequence shown here is derived from an EMBL/GenBank/DDBJ whole genome shotgun (WGS) entry which is preliminary data.</text>
</comment>
<accession>A0A6L5WMB2</accession>
<dbReference type="EMBL" id="VWSJ01000041">
    <property type="protein sequence ID" value="MSN97145.1"/>
    <property type="molecule type" value="Genomic_DNA"/>
</dbReference>
<proteinExistence type="predicted"/>
<dbReference type="InterPro" id="IPR012902">
    <property type="entry name" value="N_methyl_site"/>
</dbReference>
<protein>
    <submittedName>
        <fullName evidence="1">Prepilin-type N-terminal cleavage/methylation domain-containing protein</fullName>
    </submittedName>
</protein>
<sequence>MKKGFTMIELIFVIVILGILAAVAIPRLAATRDDAE</sequence>
<organism evidence="1 2">
    <name type="scientific">Campylobacter portucalensis</name>
    <dbReference type="NCBI Taxonomy" id="2608384"/>
    <lineage>
        <taxon>Bacteria</taxon>
        <taxon>Pseudomonadati</taxon>
        <taxon>Campylobacterota</taxon>
        <taxon>Epsilonproteobacteria</taxon>
        <taxon>Campylobacterales</taxon>
        <taxon>Campylobacteraceae</taxon>
        <taxon>Campylobacter</taxon>
    </lineage>
</organism>
<evidence type="ECO:0000313" key="2">
    <source>
        <dbReference type="Proteomes" id="UP000476338"/>
    </source>
</evidence>
<dbReference type="Gene3D" id="3.30.700.10">
    <property type="entry name" value="Glycoprotein, Type 4 Pilin"/>
    <property type="match status" value="1"/>
</dbReference>
<gene>
    <name evidence="1" type="ORF">F1B92_08230</name>
</gene>